<evidence type="ECO:0000313" key="2">
    <source>
        <dbReference type="EMBL" id="NME10710.1"/>
    </source>
</evidence>
<feature type="transmembrane region" description="Helical" evidence="1">
    <location>
        <begin position="95"/>
        <end position="116"/>
    </location>
</feature>
<gene>
    <name evidence="2" type="ORF">HF875_14360</name>
</gene>
<reference evidence="2 3" key="1">
    <citation type="submission" date="2020-04" db="EMBL/GenBank/DDBJ databases">
        <authorList>
            <person name="Hitch T.C.A."/>
            <person name="Wylensek D."/>
            <person name="Clavel T."/>
        </authorList>
    </citation>
    <scope>NUCLEOTIDE SEQUENCE [LARGE SCALE GENOMIC DNA]</scope>
    <source>
        <strain evidence="2 3">Med78_4-601-WT-2</strain>
    </source>
</reference>
<feature type="transmembrane region" description="Helical" evidence="1">
    <location>
        <begin position="32"/>
        <end position="50"/>
    </location>
</feature>
<comment type="caution">
    <text evidence="2">The sequence shown here is derived from an EMBL/GenBank/DDBJ whole genome shotgun (WGS) entry which is preliminary data.</text>
</comment>
<accession>A0AA44DN52</accession>
<organism evidence="2 3">
    <name type="scientific">Paraclostridium bifermentans</name>
    <name type="common">Clostridium bifermentans</name>
    <dbReference type="NCBI Taxonomy" id="1490"/>
    <lineage>
        <taxon>Bacteria</taxon>
        <taxon>Bacillati</taxon>
        <taxon>Bacillota</taxon>
        <taxon>Clostridia</taxon>
        <taxon>Peptostreptococcales</taxon>
        <taxon>Peptostreptococcaceae</taxon>
        <taxon>Paraclostridium</taxon>
    </lineage>
</organism>
<sequence>MKKSYIVMGCTFLIALSLISKAFLLNESIKSFLVIFFFVGCGVGSLRLFVNSQIKKMKGKKLIRKILFFAVLLGIGIPFQNWFRVNVIMTMNKSFMPWNISIMVTGAIFITTFFGFMKDKLTKKRITKDILAKVS</sequence>
<keyword evidence="1" id="KW-1133">Transmembrane helix</keyword>
<keyword evidence="1" id="KW-0472">Membrane</keyword>
<dbReference type="EMBL" id="JABAFD010000010">
    <property type="protein sequence ID" value="NME10710.1"/>
    <property type="molecule type" value="Genomic_DNA"/>
</dbReference>
<protein>
    <submittedName>
        <fullName evidence="2">MFS transporter permease</fullName>
    </submittedName>
</protein>
<feature type="transmembrane region" description="Helical" evidence="1">
    <location>
        <begin position="62"/>
        <end position="83"/>
    </location>
</feature>
<evidence type="ECO:0000313" key="3">
    <source>
        <dbReference type="Proteomes" id="UP000573963"/>
    </source>
</evidence>
<proteinExistence type="predicted"/>
<keyword evidence="1" id="KW-0812">Transmembrane</keyword>
<dbReference type="AlphaFoldDB" id="A0AA44DN52"/>
<evidence type="ECO:0000256" key="1">
    <source>
        <dbReference type="SAM" id="Phobius"/>
    </source>
</evidence>
<dbReference type="RefSeq" id="WP_021428076.1">
    <property type="nucleotide sequence ID" value="NZ_JABAFD010000010.1"/>
</dbReference>
<dbReference type="Proteomes" id="UP000573963">
    <property type="component" value="Unassembled WGS sequence"/>
</dbReference>
<name>A0AA44DN52_PARBF</name>